<gene>
    <name evidence="3" type="ORF">SAMN05216456_1549</name>
</gene>
<feature type="region of interest" description="Disordered" evidence="1">
    <location>
        <begin position="1"/>
        <end position="50"/>
    </location>
</feature>
<keyword evidence="2" id="KW-0472">Membrane</keyword>
<feature type="transmembrane region" description="Helical" evidence="2">
    <location>
        <begin position="255"/>
        <end position="276"/>
    </location>
</feature>
<evidence type="ECO:0000256" key="1">
    <source>
        <dbReference type="SAM" id="MobiDB-lite"/>
    </source>
</evidence>
<reference evidence="3 4" key="1">
    <citation type="submission" date="2016-10" db="EMBL/GenBank/DDBJ databases">
        <authorList>
            <person name="de Groot N.N."/>
        </authorList>
    </citation>
    <scope>NUCLEOTIDE SEQUENCE [LARGE SCALE GENOMIC DNA]</scope>
    <source>
        <strain evidence="3 4">IPL20</strain>
    </source>
</reference>
<proteinExistence type="predicted"/>
<name>A0A1I7NBW2_9HYPH</name>
<dbReference type="Proteomes" id="UP000199074">
    <property type="component" value="Unassembled WGS sequence"/>
</dbReference>
<feature type="compositionally biased region" description="Low complexity" evidence="1">
    <location>
        <begin position="7"/>
        <end position="39"/>
    </location>
</feature>
<protein>
    <submittedName>
        <fullName evidence="3">Sporulation related domain-containing protein</fullName>
    </submittedName>
</protein>
<evidence type="ECO:0000313" key="3">
    <source>
        <dbReference type="EMBL" id="SFV32142.1"/>
    </source>
</evidence>
<feature type="region of interest" description="Disordered" evidence="1">
    <location>
        <begin position="106"/>
        <end position="133"/>
    </location>
</feature>
<dbReference type="AlphaFoldDB" id="A0A1I7NBW2"/>
<feature type="compositionally biased region" description="Pro residues" evidence="1">
    <location>
        <begin position="121"/>
        <end position="132"/>
    </location>
</feature>
<dbReference type="STRING" id="429728.SAMN05216456_1549"/>
<keyword evidence="4" id="KW-1185">Reference proteome</keyword>
<accession>A0A1I7NBW2</accession>
<sequence>MPSAGIASAPTPSAQPQQVAPSAPVAVAPQSQPATPASVEVSEVDEALPDLDGDSLADLIAAELAVSSETIVSNEASDIPAAALDVSDEIPGDALPREVDAFGVPPVFGLGSGKPQHTQPAPAPVDPLPEPPVASVAPKVEVASAAKPEADIDPLEEIERLIGPAAHIQTTAPSPALRSLATPTLPQKQPPAAAIPTQSRVQVNSVEEAILSAAATSGARVEWVEPAISASLGQDEPDVAPRAPRRSMFGMRRSVAGPLVATLMLAVAAVGLYAVLGLGGQSDDGPAPLLAADANPIKDIPEPATEPSAATQSVVFNEISGVDRGADEQIVSRDQSDVEEVAQVASSDLSQDGLVNRKVRTVTVRPDGTIVSGNDSLAGSAMLPVDRPQVPDVPGADFSTPELIANANAEATASALEPNPIANTAPVVQPGSTVPAVDLSGAAISGLMAPVPLTRPTTFAPQSAATTPTTPATTQPVASTPAAAAPVQVATAPPAQPGSSAANTAPAYVQLSSQRTEEAARQSALDIASRFGSLFNGVSLEVQRVDLGDRGIFYRVRVPADSIQSANTICSNVKANGGDCFTL</sequence>
<evidence type="ECO:0000313" key="4">
    <source>
        <dbReference type="Proteomes" id="UP000199074"/>
    </source>
</evidence>
<organism evidence="3 4">
    <name type="scientific">Devosia crocina</name>
    <dbReference type="NCBI Taxonomy" id="429728"/>
    <lineage>
        <taxon>Bacteria</taxon>
        <taxon>Pseudomonadati</taxon>
        <taxon>Pseudomonadota</taxon>
        <taxon>Alphaproteobacteria</taxon>
        <taxon>Hyphomicrobiales</taxon>
        <taxon>Devosiaceae</taxon>
        <taxon>Devosia</taxon>
    </lineage>
</organism>
<keyword evidence="2" id="KW-0812">Transmembrane</keyword>
<evidence type="ECO:0000256" key="2">
    <source>
        <dbReference type="SAM" id="Phobius"/>
    </source>
</evidence>
<keyword evidence="2" id="KW-1133">Transmembrane helix</keyword>
<feature type="compositionally biased region" description="Low complexity" evidence="1">
    <location>
        <begin position="458"/>
        <end position="493"/>
    </location>
</feature>
<dbReference type="EMBL" id="FPCK01000001">
    <property type="protein sequence ID" value="SFV32142.1"/>
    <property type="molecule type" value="Genomic_DNA"/>
</dbReference>
<feature type="region of interest" description="Disordered" evidence="1">
    <location>
        <begin position="458"/>
        <end position="503"/>
    </location>
</feature>